<dbReference type="Pfam" id="PF23921">
    <property type="entry name" value="DUF7260"/>
    <property type="match status" value="1"/>
</dbReference>
<evidence type="ECO:0000313" key="3">
    <source>
        <dbReference type="Proteomes" id="UP001596312"/>
    </source>
</evidence>
<evidence type="ECO:0000259" key="1">
    <source>
        <dbReference type="Pfam" id="PF23921"/>
    </source>
</evidence>
<keyword evidence="3" id="KW-1185">Reference proteome</keyword>
<dbReference type="EMBL" id="JBHSXQ010000003">
    <property type="protein sequence ID" value="MFC6905777.1"/>
    <property type="molecule type" value="Genomic_DNA"/>
</dbReference>
<proteinExistence type="predicted"/>
<dbReference type="AlphaFoldDB" id="A0ABD5V2N0"/>
<dbReference type="RefSeq" id="WP_340604305.1">
    <property type="nucleotide sequence ID" value="NZ_JBBMXV010000003.1"/>
</dbReference>
<organism evidence="2 3">
    <name type="scientific">Halalkalicoccus tibetensis</name>
    <dbReference type="NCBI Taxonomy" id="175632"/>
    <lineage>
        <taxon>Archaea</taxon>
        <taxon>Methanobacteriati</taxon>
        <taxon>Methanobacteriota</taxon>
        <taxon>Stenosarchaea group</taxon>
        <taxon>Halobacteria</taxon>
        <taxon>Halobacteriales</taxon>
        <taxon>Halococcaceae</taxon>
        <taxon>Halalkalicoccus</taxon>
    </lineage>
</organism>
<reference evidence="2 3" key="1">
    <citation type="journal article" date="2019" name="Int. J. Syst. Evol. Microbiol.">
        <title>The Global Catalogue of Microorganisms (GCM) 10K type strain sequencing project: providing services to taxonomists for standard genome sequencing and annotation.</title>
        <authorList>
            <consortium name="The Broad Institute Genomics Platform"/>
            <consortium name="The Broad Institute Genome Sequencing Center for Infectious Disease"/>
            <person name="Wu L."/>
            <person name="Ma J."/>
        </authorList>
    </citation>
    <scope>NUCLEOTIDE SEQUENCE [LARGE SCALE GENOMIC DNA]</scope>
    <source>
        <strain evidence="2 3">CGMCC 1.3240</strain>
    </source>
</reference>
<dbReference type="InterPro" id="IPR055684">
    <property type="entry name" value="DUF7260"/>
</dbReference>
<name>A0ABD5V2N0_9EURY</name>
<protein>
    <recommendedName>
        <fullName evidence="1">DUF7260 domain-containing protein</fullName>
    </recommendedName>
</protein>
<evidence type="ECO:0000313" key="2">
    <source>
        <dbReference type="EMBL" id="MFC6905777.1"/>
    </source>
</evidence>
<feature type="domain" description="DUF7260" evidence="1">
    <location>
        <begin position="5"/>
        <end position="241"/>
    </location>
</feature>
<comment type="caution">
    <text evidence="2">The sequence shown here is derived from an EMBL/GenBank/DDBJ whole genome shotgun (WGS) entry which is preliminary data.</text>
</comment>
<sequence>MRTKQLSDAVAVVSEEQKQVTVEQKAFKRFIDQIIEIDTGQNGQIYFQPKSSAVNSSQSANNSCQKIITIYDETVVNVPRYEAVYDEPLDIHLGAELGEEIRTALTTSQSLTPQLKQAVLQAGKREWDARKQLLQDLNTEHDQLTEAAVSIREIRQGLREIQQLLHRDPSFDELHPVYETLHEYETRTNSWIEEHQHHIQTTSRKHPRSENYAFHEYLYRDCSTQYPLLAAYTSLIAEITTVNGQIARA</sequence>
<gene>
    <name evidence="2" type="ORF">ACFQGH_11280</name>
</gene>
<dbReference type="Proteomes" id="UP001596312">
    <property type="component" value="Unassembled WGS sequence"/>
</dbReference>
<accession>A0ABD5V2N0</accession>